<dbReference type="Proteomes" id="UP000000305">
    <property type="component" value="Unassembled WGS sequence"/>
</dbReference>
<accession>E9G272</accession>
<gene>
    <name evidence="1" type="ORF">DAPPUDRAFT_308428</name>
</gene>
<sequence length="84" mass="9279">MGIIFVDNMCSRYYSNCFESRCSSYTCRIFILTLFSFLFFGEGSCVGGGGNKKGSGLVHVGWRDSLLDFVTPTTPRSLISGEIK</sequence>
<protein>
    <submittedName>
        <fullName evidence="1">Uncharacterized protein</fullName>
    </submittedName>
</protein>
<evidence type="ECO:0000313" key="1">
    <source>
        <dbReference type="EMBL" id="EFX86194.1"/>
    </source>
</evidence>
<dbReference type="InParanoid" id="E9G272"/>
<keyword evidence="2" id="KW-1185">Reference proteome</keyword>
<name>E9G272_DAPPU</name>
<organism evidence="1 2">
    <name type="scientific">Daphnia pulex</name>
    <name type="common">Water flea</name>
    <dbReference type="NCBI Taxonomy" id="6669"/>
    <lineage>
        <taxon>Eukaryota</taxon>
        <taxon>Metazoa</taxon>
        <taxon>Ecdysozoa</taxon>
        <taxon>Arthropoda</taxon>
        <taxon>Crustacea</taxon>
        <taxon>Branchiopoda</taxon>
        <taxon>Diplostraca</taxon>
        <taxon>Cladocera</taxon>
        <taxon>Anomopoda</taxon>
        <taxon>Daphniidae</taxon>
        <taxon>Daphnia</taxon>
    </lineage>
</organism>
<proteinExistence type="predicted"/>
<dbReference type="KEGG" id="dpx:DAPPUDRAFT_308428"/>
<dbReference type="EMBL" id="GL732530">
    <property type="protein sequence ID" value="EFX86194.1"/>
    <property type="molecule type" value="Genomic_DNA"/>
</dbReference>
<evidence type="ECO:0000313" key="2">
    <source>
        <dbReference type="Proteomes" id="UP000000305"/>
    </source>
</evidence>
<dbReference type="HOGENOM" id="CLU_2529748_0_0_1"/>
<reference evidence="1 2" key="1">
    <citation type="journal article" date="2011" name="Science">
        <title>The ecoresponsive genome of Daphnia pulex.</title>
        <authorList>
            <person name="Colbourne J.K."/>
            <person name="Pfrender M.E."/>
            <person name="Gilbert D."/>
            <person name="Thomas W.K."/>
            <person name="Tucker A."/>
            <person name="Oakley T.H."/>
            <person name="Tokishita S."/>
            <person name="Aerts A."/>
            <person name="Arnold G.J."/>
            <person name="Basu M.K."/>
            <person name="Bauer D.J."/>
            <person name="Caceres C.E."/>
            <person name="Carmel L."/>
            <person name="Casola C."/>
            <person name="Choi J.H."/>
            <person name="Detter J.C."/>
            <person name="Dong Q."/>
            <person name="Dusheyko S."/>
            <person name="Eads B.D."/>
            <person name="Frohlich T."/>
            <person name="Geiler-Samerotte K.A."/>
            <person name="Gerlach D."/>
            <person name="Hatcher P."/>
            <person name="Jogdeo S."/>
            <person name="Krijgsveld J."/>
            <person name="Kriventseva E.V."/>
            <person name="Kultz D."/>
            <person name="Laforsch C."/>
            <person name="Lindquist E."/>
            <person name="Lopez J."/>
            <person name="Manak J.R."/>
            <person name="Muller J."/>
            <person name="Pangilinan J."/>
            <person name="Patwardhan R.P."/>
            <person name="Pitluck S."/>
            <person name="Pritham E.J."/>
            <person name="Rechtsteiner A."/>
            <person name="Rho M."/>
            <person name="Rogozin I.B."/>
            <person name="Sakarya O."/>
            <person name="Salamov A."/>
            <person name="Schaack S."/>
            <person name="Shapiro H."/>
            <person name="Shiga Y."/>
            <person name="Skalitzky C."/>
            <person name="Smith Z."/>
            <person name="Souvorov A."/>
            <person name="Sung W."/>
            <person name="Tang Z."/>
            <person name="Tsuchiya D."/>
            <person name="Tu H."/>
            <person name="Vos H."/>
            <person name="Wang M."/>
            <person name="Wolf Y.I."/>
            <person name="Yamagata H."/>
            <person name="Yamada T."/>
            <person name="Ye Y."/>
            <person name="Shaw J.R."/>
            <person name="Andrews J."/>
            <person name="Crease T.J."/>
            <person name="Tang H."/>
            <person name="Lucas S.M."/>
            <person name="Robertson H.M."/>
            <person name="Bork P."/>
            <person name="Koonin E.V."/>
            <person name="Zdobnov E.M."/>
            <person name="Grigoriev I.V."/>
            <person name="Lynch M."/>
            <person name="Boore J.L."/>
        </authorList>
    </citation>
    <scope>NUCLEOTIDE SEQUENCE [LARGE SCALE GENOMIC DNA]</scope>
</reference>
<dbReference type="AlphaFoldDB" id="E9G272"/>